<dbReference type="Proteomes" id="UP000035170">
    <property type="component" value="Unassembled WGS sequence"/>
</dbReference>
<sequence>MTIGTTADACFPGFDDGFVMAFQPIVDFERREVFAHEALVRGTSGEGAFEVLSRVNPRHRFAFHEACRVKAIETASALGMETRLSLNILPNDVAERQAECFHTAMVAAQRCNFPVNHLMFEITEGERVADLPALAAVFRTYKDYGFTSAIDDFGAAYAGFELLAGFQPDVVKIDMGLVRNIHNDPVRLSIVKGFVGTCDELGIRVVAEGVEASQEVHALRSLGVGLFQGYLFARPGIAMLPAVAWDAA</sequence>
<name>A0A0H2MI13_VARPD</name>
<dbReference type="Pfam" id="PF00563">
    <property type="entry name" value="EAL"/>
    <property type="match status" value="1"/>
</dbReference>
<evidence type="ECO:0000313" key="2">
    <source>
        <dbReference type="EMBL" id="KLN56465.1"/>
    </source>
</evidence>
<accession>A0A0H2MI13</accession>
<dbReference type="PANTHER" id="PTHR33121:SF15">
    <property type="entry name" value="BLUE LIGHT- AND TEMPERATURE-REGULATED ANTIREPRESSOR BLUF"/>
    <property type="match status" value="1"/>
</dbReference>
<dbReference type="SMART" id="SM00052">
    <property type="entry name" value="EAL"/>
    <property type="match status" value="1"/>
</dbReference>
<organism evidence="2 3">
    <name type="scientific">Variovorax paradoxus</name>
    <dbReference type="NCBI Taxonomy" id="34073"/>
    <lineage>
        <taxon>Bacteria</taxon>
        <taxon>Pseudomonadati</taxon>
        <taxon>Pseudomonadota</taxon>
        <taxon>Betaproteobacteria</taxon>
        <taxon>Burkholderiales</taxon>
        <taxon>Comamonadaceae</taxon>
        <taxon>Variovorax</taxon>
    </lineage>
</organism>
<proteinExistence type="predicted"/>
<evidence type="ECO:0000313" key="3">
    <source>
        <dbReference type="Proteomes" id="UP000035170"/>
    </source>
</evidence>
<dbReference type="PROSITE" id="PS50883">
    <property type="entry name" value="EAL"/>
    <property type="match status" value="1"/>
</dbReference>
<dbReference type="SUPFAM" id="SSF141868">
    <property type="entry name" value="EAL domain-like"/>
    <property type="match status" value="1"/>
</dbReference>
<dbReference type="InterPro" id="IPR035919">
    <property type="entry name" value="EAL_sf"/>
</dbReference>
<dbReference type="InterPro" id="IPR001633">
    <property type="entry name" value="EAL_dom"/>
</dbReference>
<protein>
    <submittedName>
        <fullName evidence="2">Blue light-and temperature-regulated antirepressor YcgF</fullName>
    </submittedName>
</protein>
<dbReference type="CDD" id="cd01948">
    <property type="entry name" value="EAL"/>
    <property type="match status" value="1"/>
</dbReference>
<reference evidence="2 3" key="1">
    <citation type="submission" date="2015-03" db="EMBL/GenBank/DDBJ databases">
        <title>Genome sequence of Variovorax paradoxus TBEA6.</title>
        <authorList>
            <person name="Poehlein A."/>
            <person name="Schuldes J."/>
            <person name="Wuebbeler J.H."/>
            <person name="Hiessl S."/>
            <person name="Steinbuechel A."/>
            <person name="Daniel R."/>
        </authorList>
    </citation>
    <scope>NUCLEOTIDE SEQUENCE [LARGE SCALE GENOMIC DNA]</scope>
    <source>
        <strain evidence="2 3">TBEA6</strain>
    </source>
</reference>
<feature type="domain" description="EAL" evidence="1">
    <location>
        <begin position="1"/>
        <end position="248"/>
    </location>
</feature>
<gene>
    <name evidence="2" type="primary">ycgF1</name>
    <name evidence="2" type="ORF">VPARA_24070</name>
</gene>
<dbReference type="PATRIC" id="fig|34073.19.peg.2471"/>
<keyword evidence="3" id="KW-1185">Reference proteome</keyword>
<evidence type="ECO:0000259" key="1">
    <source>
        <dbReference type="PROSITE" id="PS50883"/>
    </source>
</evidence>
<dbReference type="EMBL" id="JZWI01000011">
    <property type="protein sequence ID" value="KLN56465.1"/>
    <property type="molecule type" value="Genomic_DNA"/>
</dbReference>
<dbReference type="RefSeq" id="WP_047784688.1">
    <property type="nucleotide sequence ID" value="NZ_JZWI01000011.1"/>
</dbReference>
<dbReference type="Gene3D" id="3.20.20.450">
    <property type="entry name" value="EAL domain"/>
    <property type="match status" value="1"/>
</dbReference>
<dbReference type="AlphaFoldDB" id="A0A0H2MI13"/>
<dbReference type="InterPro" id="IPR050706">
    <property type="entry name" value="Cyclic-di-GMP_PDE-like"/>
</dbReference>
<dbReference type="GO" id="GO:0071111">
    <property type="term" value="F:cyclic-guanylate-specific phosphodiesterase activity"/>
    <property type="evidence" value="ECO:0007669"/>
    <property type="project" value="InterPro"/>
</dbReference>
<comment type="caution">
    <text evidence="2">The sequence shown here is derived from an EMBL/GenBank/DDBJ whole genome shotgun (WGS) entry which is preliminary data.</text>
</comment>
<dbReference type="PANTHER" id="PTHR33121">
    <property type="entry name" value="CYCLIC DI-GMP PHOSPHODIESTERASE PDEF"/>
    <property type="match status" value="1"/>
</dbReference>